<keyword evidence="3" id="KW-1185">Reference proteome</keyword>
<accession>A0ABR9JSY2</accession>
<protein>
    <submittedName>
        <fullName evidence="2">Quercetin dioxygenase-like cupin family protein</fullName>
    </submittedName>
</protein>
<dbReference type="PANTHER" id="PTHR36440:SF1">
    <property type="entry name" value="PUTATIVE (AFU_ORTHOLOGUE AFUA_8G07350)-RELATED"/>
    <property type="match status" value="1"/>
</dbReference>
<dbReference type="InterPro" id="IPR011051">
    <property type="entry name" value="RmlC_Cupin_sf"/>
</dbReference>
<reference evidence="2 3" key="1">
    <citation type="submission" date="2020-10" db="EMBL/GenBank/DDBJ databases">
        <title>Sequencing the genomes of 1000 actinobacteria strains.</title>
        <authorList>
            <person name="Klenk H.-P."/>
        </authorList>
    </citation>
    <scope>NUCLEOTIDE SEQUENCE [LARGE SCALE GENOMIC DNA]</scope>
    <source>
        <strain evidence="2 3">DSM 46744</strain>
    </source>
</reference>
<organism evidence="2 3">
    <name type="scientific">Actinomadura algeriensis</name>
    <dbReference type="NCBI Taxonomy" id="1679523"/>
    <lineage>
        <taxon>Bacteria</taxon>
        <taxon>Bacillati</taxon>
        <taxon>Actinomycetota</taxon>
        <taxon>Actinomycetes</taxon>
        <taxon>Streptosporangiales</taxon>
        <taxon>Thermomonosporaceae</taxon>
        <taxon>Actinomadura</taxon>
    </lineage>
</organism>
<dbReference type="SUPFAM" id="SSF51182">
    <property type="entry name" value="RmlC-like cupins"/>
    <property type="match status" value="1"/>
</dbReference>
<dbReference type="Proteomes" id="UP000627838">
    <property type="component" value="Unassembled WGS sequence"/>
</dbReference>
<evidence type="ECO:0000259" key="1">
    <source>
        <dbReference type="Pfam" id="PF07883"/>
    </source>
</evidence>
<dbReference type="Pfam" id="PF07883">
    <property type="entry name" value="Cupin_2"/>
    <property type="match status" value="1"/>
</dbReference>
<proteinExistence type="predicted"/>
<dbReference type="InterPro" id="IPR053146">
    <property type="entry name" value="QDO-like"/>
</dbReference>
<dbReference type="InterPro" id="IPR013096">
    <property type="entry name" value="Cupin_2"/>
</dbReference>
<evidence type="ECO:0000313" key="3">
    <source>
        <dbReference type="Proteomes" id="UP000627838"/>
    </source>
</evidence>
<name>A0ABR9JSY2_9ACTN</name>
<dbReference type="InterPro" id="IPR014710">
    <property type="entry name" value="RmlC-like_jellyroll"/>
</dbReference>
<dbReference type="PANTHER" id="PTHR36440">
    <property type="entry name" value="PUTATIVE (AFU_ORTHOLOGUE AFUA_8G07350)-RELATED"/>
    <property type="match status" value="1"/>
</dbReference>
<sequence length="171" mass="18526">MSYPQARYFGESGEANGVLRRADTPPDLVMAPRGADGAIAGTEVHYLGTGGSTNGAFGLYRWDMGPKPSGPAPHFHRTMTESFFVLDGTVRLHDGKGWADAGPGDYLHVPEGGIHGFRNESGAPASMLLLFTPGAPREGYFEELADIAKTGRTLTDEEWTDLYLRHDQIMV</sequence>
<feature type="domain" description="Cupin type-2" evidence="1">
    <location>
        <begin position="62"/>
        <end position="130"/>
    </location>
</feature>
<comment type="caution">
    <text evidence="2">The sequence shown here is derived from an EMBL/GenBank/DDBJ whole genome shotgun (WGS) entry which is preliminary data.</text>
</comment>
<dbReference type="RefSeq" id="WP_192760169.1">
    <property type="nucleotide sequence ID" value="NZ_JADBDZ010000001.1"/>
</dbReference>
<dbReference type="Gene3D" id="2.60.120.10">
    <property type="entry name" value="Jelly Rolls"/>
    <property type="match status" value="1"/>
</dbReference>
<gene>
    <name evidence="2" type="ORF">H4W34_003495</name>
</gene>
<dbReference type="EMBL" id="JADBDZ010000001">
    <property type="protein sequence ID" value="MBE1533662.1"/>
    <property type="molecule type" value="Genomic_DNA"/>
</dbReference>
<evidence type="ECO:0000313" key="2">
    <source>
        <dbReference type="EMBL" id="MBE1533662.1"/>
    </source>
</evidence>